<dbReference type="InterPro" id="IPR002347">
    <property type="entry name" value="SDR_fam"/>
</dbReference>
<keyword evidence="6" id="KW-1185">Reference proteome</keyword>
<dbReference type="Proteomes" id="UP000479132">
    <property type="component" value="Unassembled WGS sequence"/>
</dbReference>
<dbReference type="InterPro" id="IPR057326">
    <property type="entry name" value="KR_dom"/>
</dbReference>
<dbReference type="GO" id="GO:0016020">
    <property type="term" value="C:membrane"/>
    <property type="evidence" value="ECO:0007669"/>
    <property type="project" value="TreeGrafter"/>
</dbReference>
<keyword evidence="2" id="KW-0560">Oxidoreductase</keyword>
<dbReference type="AlphaFoldDB" id="A0A6M1TGK5"/>
<evidence type="ECO:0000256" key="3">
    <source>
        <dbReference type="RuleBase" id="RU000363"/>
    </source>
</evidence>
<sequence>MSFENKVAWITGASSGIGEALVYALHEKGAKLILSSRRQNVLQNVKDNCRGDTSNIHILPIDLAEAEALPEKARQALDTFGQIDYLFNNGGISQRSKVTETDMEVTRKVMEINFFGSVALTKTVLPSMIDRQTGHIIVTSSVMGKFGTRLRSSYAASKHALHGYFDSLRQEVHKDNIRVSLVCPGYIKTDVTKNALEGDGSKHNQMGKGQQHGMSPTKFAQKLLPKIEAEKEEIYIGGKEIWGIYLKRLVPTIFNKILRQMEVT</sequence>
<dbReference type="PROSITE" id="PS00061">
    <property type="entry name" value="ADH_SHORT"/>
    <property type="match status" value="1"/>
</dbReference>
<dbReference type="CDD" id="cd05332">
    <property type="entry name" value="11beta-HSD1_like_SDR_c"/>
    <property type="match status" value="1"/>
</dbReference>
<dbReference type="PANTHER" id="PTHR44196">
    <property type="entry name" value="DEHYDROGENASE/REDUCTASE SDR FAMILY MEMBER 7B"/>
    <property type="match status" value="1"/>
</dbReference>
<evidence type="ECO:0000259" key="4">
    <source>
        <dbReference type="SMART" id="SM00822"/>
    </source>
</evidence>
<dbReference type="Pfam" id="PF00106">
    <property type="entry name" value="adh_short"/>
    <property type="match status" value="1"/>
</dbReference>
<dbReference type="EMBL" id="JAALLS010000017">
    <property type="protein sequence ID" value="NGP89232.1"/>
    <property type="molecule type" value="Genomic_DNA"/>
</dbReference>
<evidence type="ECO:0000256" key="2">
    <source>
        <dbReference type="ARBA" id="ARBA00023002"/>
    </source>
</evidence>
<dbReference type="PANTHER" id="PTHR44196:SF1">
    <property type="entry name" value="DEHYDROGENASE_REDUCTASE SDR FAMILY MEMBER 7B"/>
    <property type="match status" value="1"/>
</dbReference>
<dbReference type="GO" id="GO:0016491">
    <property type="term" value="F:oxidoreductase activity"/>
    <property type="evidence" value="ECO:0007669"/>
    <property type="project" value="UniProtKB-KW"/>
</dbReference>
<evidence type="ECO:0000313" key="5">
    <source>
        <dbReference type="EMBL" id="NGP89232.1"/>
    </source>
</evidence>
<proteinExistence type="inferred from homology"/>
<reference evidence="5 6" key="1">
    <citation type="submission" date="2020-02" db="EMBL/GenBank/DDBJ databases">
        <title>Aliifodinibius halophilus 2W32, complete genome.</title>
        <authorList>
            <person name="Li Y."/>
            <person name="Wu S."/>
        </authorList>
    </citation>
    <scope>NUCLEOTIDE SEQUENCE [LARGE SCALE GENOMIC DNA]</scope>
    <source>
        <strain evidence="5 6">2W32</strain>
    </source>
</reference>
<protein>
    <submittedName>
        <fullName evidence="5">SDR family oxidoreductase</fullName>
    </submittedName>
</protein>
<feature type="domain" description="Ketoreductase" evidence="4">
    <location>
        <begin position="6"/>
        <end position="190"/>
    </location>
</feature>
<gene>
    <name evidence="5" type="ORF">G3569_12805</name>
</gene>
<dbReference type="RefSeq" id="WP_165269757.1">
    <property type="nucleotide sequence ID" value="NZ_JAALLS010000017.1"/>
</dbReference>
<dbReference type="PRINTS" id="PR00081">
    <property type="entry name" value="GDHRDH"/>
</dbReference>
<comment type="caution">
    <text evidence="5">The sequence shown here is derived from an EMBL/GenBank/DDBJ whole genome shotgun (WGS) entry which is preliminary data.</text>
</comment>
<organism evidence="5 6">
    <name type="scientific">Fodinibius halophilus</name>
    <dbReference type="NCBI Taxonomy" id="1736908"/>
    <lineage>
        <taxon>Bacteria</taxon>
        <taxon>Pseudomonadati</taxon>
        <taxon>Balneolota</taxon>
        <taxon>Balneolia</taxon>
        <taxon>Balneolales</taxon>
        <taxon>Balneolaceae</taxon>
        <taxon>Fodinibius</taxon>
    </lineage>
</organism>
<evidence type="ECO:0000256" key="1">
    <source>
        <dbReference type="ARBA" id="ARBA00006484"/>
    </source>
</evidence>
<dbReference type="SMART" id="SM00822">
    <property type="entry name" value="PKS_KR"/>
    <property type="match status" value="1"/>
</dbReference>
<dbReference type="NCBIfam" id="NF004825">
    <property type="entry name" value="PRK06181.1"/>
    <property type="match status" value="1"/>
</dbReference>
<comment type="similarity">
    <text evidence="1 3">Belongs to the short-chain dehydrogenases/reductases (SDR) family.</text>
</comment>
<dbReference type="Gene3D" id="3.40.50.720">
    <property type="entry name" value="NAD(P)-binding Rossmann-like Domain"/>
    <property type="match status" value="1"/>
</dbReference>
<name>A0A6M1TGK5_9BACT</name>
<dbReference type="SUPFAM" id="SSF51735">
    <property type="entry name" value="NAD(P)-binding Rossmann-fold domains"/>
    <property type="match status" value="1"/>
</dbReference>
<dbReference type="PRINTS" id="PR00080">
    <property type="entry name" value="SDRFAMILY"/>
</dbReference>
<evidence type="ECO:0000313" key="6">
    <source>
        <dbReference type="Proteomes" id="UP000479132"/>
    </source>
</evidence>
<accession>A0A6M1TGK5</accession>
<dbReference type="InterPro" id="IPR036291">
    <property type="entry name" value="NAD(P)-bd_dom_sf"/>
</dbReference>
<dbReference type="InterPro" id="IPR020904">
    <property type="entry name" value="Sc_DH/Rdtase_CS"/>
</dbReference>